<dbReference type="PROSITE" id="PS50294">
    <property type="entry name" value="WD_REPEATS_REGION"/>
    <property type="match status" value="1"/>
</dbReference>
<evidence type="ECO:0000256" key="7">
    <source>
        <dbReference type="ARBA" id="ARBA00022860"/>
    </source>
</evidence>
<feature type="repeat" description="WD" evidence="9">
    <location>
        <begin position="490"/>
        <end position="523"/>
    </location>
</feature>
<comment type="similarity">
    <text evidence="2">Belongs to the WD repeat striatin family.</text>
</comment>
<dbReference type="PANTHER" id="PTHR15653:SF0">
    <property type="entry name" value="CONNECTOR OF KINASE TO AP-1, ISOFORM E"/>
    <property type="match status" value="1"/>
</dbReference>
<dbReference type="InterPro" id="IPR051488">
    <property type="entry name" value="WD_repeat_striatin"/>
</dbReference>
<dbReference type="InterPro" id="IPR036322">
    <property type="entry name" value="WD40_repeat_dom_sf"/>
</dbReference>
<dbReference type="Pfam" id="PF08232">
    <property type="entry name" value="Striatin"/>
    <property type="match status" value="1"/>
</dbReference>
<dbReference type="PROSITE" id="PS50082">
    <property type="entry name" value="WD_REPEATS_2"/>
    <property type="match status" value="1"/>
</dbReference>
<dbReference type="Pfam" id="PF00400">
    <property type="entry name" value="WD40"/>
    <property type="match status" value="1"/>
</dbReference>
<dbReference type="AlphaFoldDB" id="A0A448WKR7"/>
<evidence type="ECO:0000256" key="5">
    <source>
        <dbReference type="ARBA" id="ARBA00022574"/>
    </source>
</evidence>
<evidence type="ECO:0000313" key="12">
    <source>
        <dbReference type="EMBL" id="VEL14198.1"/>
    </source>
</evidence>
<keyword evidence="13" id="KW-1185">Reference proteome</keyword>
<feature type="coiled-coil region" evidence="10">
    <location>
        <begin position="57"/>
        <end position="84"/>
    </location>
</feature>
<proteinExistence type="inferred from homology"/>
<comment type="subcellular location">
    <subcellularLocation>
        <location evidence="1">Cytoplasm</location>
    </subcellularLocation>
</comment>
<dbReference type="InterPro" id="IPR013258">
    <property type="entry name" value="Striatin_N"/>
</dbReference>
<keyword evidence="4" id="KW-0597">Phosphoprotein</keyword>
<dbReference type="PANTHER" id="PTHR15653">
    <property type="entry name" value="STRIATIN"/>
    <property type="match status" value="1"/>
</dbReference>
<reference evidence="12" key="1">
    <citation type="submission" date="2018-11" db="EMBL/GenBank/DDBJ databases">
        <authorList>
            <consortium name="Pathogen Informatics"/>
        </authorList>
    </citation>
    <scope>NUCLEOTIDE SEQUENCE</scope>
</reference>
<dbReference type="FunFam" id="1.20.5.300:FF:000001">
    <property type="entry name" value="striatin isoform X1"/>
    <property type="match status" value="1"/>
</dbReference>
<protein>
    <recommendedName>
        <fullName evidence="11">Striatin N-terminal domain-containing protein</fullName>
    </recommendedName>
</protein>
<evidence type="ECO:0000256" key="1">
    <source>
        <dbReference type="ARBA" id="ARBA00004496"/>
    </source>
</evidence>
<evidence type="ECO:0000256" key="9">
    <source>
        <dbReference type="PROSITE-ProRule" id="PRU00221"/>
    </source>
</evidence>
<dbReference type="InterPro" id="IPR015943">
    <property type="entry name" value="WD40/YVTN_repeat-like_dom_sf"/>
</dbReference>
<name>A0A448WKR7_9PLAT</name>
<dbReference type="GO" id="GO:0005516">
    <property type="term" value="F:calmodulin binding"/>
    <property type="evidence" value="ECO:0007669"/>
    <property type="project" value="UniProtKB-KW"/>
</dbReference>
<dbReference type="Proteomes" id="UP000784294">
    <property type="component" value="Unassembled WGS sequence"/>
</dbReference>
<keyword evidence="6" id="KW-0677">Repeat</keyword>
<evidence type="ECO:0000256" key="4">
    <source>
        <dbReference type="ARBA" id="ARBA00022553"/>
    </source>
</evidence>
<keyword evidence="5 9" id="KW-0853">WD repeat</keyword>
<evidence type="ECO:0000313" key="13">
    <source>
        <dbReference type="Proteomes" id="UP000784294"/>
    </source>
</evidence>
<evidence type="ECO:0000256" key="8">
    <source>
        <dbReference type="ARBA" id="ARBA00023054"/>
    </source>
</evidence>
<evidence type="ECO:0000256" key="6">
    <source>
        <dbReference type="ARBA" id="ARBA00022737"/>
    </source>
</evidence>
<dbReference type="GO" id="GO:0005737">
    <property type="term" value="C:cytoplasm"/>
    <property type="evidence" value="ECO:0007669"/>
    <property type="project" value="UniProtKB-SubCell"/>
</dbReference>
<evidence type="ECO:0000259" key="11">
    <source>
        <dbReference type="Pfam" id="PF08232"/>
    </source>
</evidence>
<sequence length="692" mass="74695">MIMDDDCSGDEFIGSYNKSNEKYITPRSFQDSKPVQYTLPDILHYLQSEWSKMEIERSQWEVERAEMQARIAFLQGELKCQENLKTDLVRRIKMLEYAVVQERNKTFKMKNTVDNHNSGVNTHLDEDVSNNLERNKEERAFLRRYLGQIGISKQISEARQVSVRELLGISAPNILSRPKSDSKELSSVSADRNSLHSALASFGFLGEEESGELINPSNPSAEDVIPLSKESEYAIQDVNTSEALAEFDFIVSQHFDVPISKPSNDSSDANEDHQPLLSRLKEQYQYSKPLHNTGGSISLNTWLSEPLSPLSSALNLPNNSELRLFSGGSLTDTCIPNSQALSSADFDLVVDEQPAPTTGRQLIILNRGNGVSASSIARSVGSTGTMSSAESSASDGGASNGLGLGDLAGLTVANESDITSRGSACINNNNESMSPSTPVTMDSLDGVPPPGFIPVLSSIESVSGSLLDTDLKSRLVTNTIATSWVAKYTLRSHFDAIRCAVFHPTEQILLTASEDHTLKMWNLAKTVQAKKTTSLDVEPMYTFRGHTSPVLSLVVSLYRSSASSASASIDDPVNPNRSFASSSGGLDANPNVPSALGAVDVASSLSLSEPTTATVISASTSTIDGEVSEAEDGNPLVVAFSGSMDGEIRAWKLPDARKDPYDVFDSSIHGPVLKGHNDAVWSLSAAVVFPAL</sequence>
<dbReference type="Gene3D" id="1.20.5.300">
    <property type="match status" value="1"/>
</dbReference>
<keyword evidence="3" id="KW-0963">Cytoplasm</keyword>
<organism evidence="12 13">
    <name type="scientific">Protopolystoma xenopodis</name>
    <dbReference type="NCBI Taxonomy" id="117903"/>
    <lineage>
        <taxon>Eukaryota</taxon>
        <taxon>Metazoa</taxon>
        <taxon>Spiralia</taxon>
        <taxon>Lophotrochozoa</taxon>
        <taxon>Platyhelminthes</taxon>
        <taxon>Monogenea</taxon>
        <taxon>Polyopisthocotylea</taxon>
        <taxon>Polystomatidea</taxon>
        <taxon>Polystomatidae</taxon>
        <taxon>Protopolystoma</taxon>
    </lineage>
</organism>
<keyword evidence="7" id="KW-0112">Calmodulin-binding</keyword>
<keyword evidence="8 10" id="KW-0175">Coiled coil</keyword>
<dbReference type="SMART" id="SM00320">
    <property type="entry name" value="WD40"/>
    <property type="match status" value="2"/>
</dbReference>
<evidence type="ECO:0000256" key="10">
    <source>
        <dbReference type="SAM" id="Coils"/>
    </source>
</evidence>
<evidence type="ECO:0000256" key="3">
    <source>
        <dbReference type="ARBA" id="ARBA00022490"/>
    </source>
</evidence>
<accession>A0A448WKR7</accession>
<comment type="caution">
    <text evidence="12">The sequence shown here is derived from an EMBL/GenBank/DDBJ whole genome shotgun (WGS) entry which is preliminary data.</text>
</comment>
<dbReference type="PROSITE" id="PS00678">
    <property type="entry name" value="WD_REPEATS_1"/>
    <property type="match status" value="1"/>
</dbReference>
<feature type="domain" description="Striatin N-terminal" evidence="11">
    <location>
        <begin position="38"/>
        <end position="199"/>
    </location>
</feature>
<gene>
    <name evidence="12" type="ORF">PXEA_LOCUS7638</name>
</gene>
<dbReference type="SUPFAM" id="SSF50978">
    <property type="entry name" value="WD40 repeat-like"/>
    <property type="match status" value="1"/>
</dbReference>
<dbReference type="EMBL" id="CAAALY010020319">
    <property type="protein sequence ID" value="VEL14198.1"/>
    <property type="molecule type" value="Genomic_DNA"/>
</dbReference>
<dbReference type="Gene3D" id="2.130.10.10">
    <property type="entry name" value="YVTN repeat-like/Quinoprotein amine dehydrogenase"/>
    <property type="match status" value="1"/>
</dbReference>
<dbReference type="OrthoDB" id="727118at2759"/>
<evidence type="ECO:0000256" key="2">
    <source>
        <dbReference type="ARBA" id="ARBA00009616"/>
    </source>
</evidence>
<dbReference type="InterPro" id="IPR001680">
    <property type="entry name" value="WD40_rpt"/>
</dbReference>
<dbReference type="InterPro" id="IPR019775">
    <property type="entry name" value="WD40_repeat_CS"/>
</dbReference>